<gene>
    <name evidence="2" type="ORF">HDA45_006359</name>
</gene>
<keyword evidence="3" id="KW-1185">Reference proteome</keyword>
<evidence type="ECO:0000313" key="3">
    <source>
        <dbReference type="Proteomes" id="UP000580861"/>
    </source>
</evidence>
<dbReference type="EMBL" id="JACHMX010000001">
    <property type="protein sequence ID" value="MBB5856272.1"/>
    <property type="molecule type" value="Genomic_DNA"/>
</dbReference>
<feature type="compositionally biased region" description="Low complexity" evidence="1">
    <location>
        <begin position="8"/>
        <end position="19"/>
    </location>
</feature>
<dbReference type="Proteomes" id="UP000580861">
    <property type="component" value="Unassembled WGS sequence"/>
</dbReference>
<evidence type="ECO:0000313" key="2">
    <source>
        <dbReference type="EMBL" id="MBB5856272.1"/>
    </source>
</evidence>
<evidence type="ECO:0000256" key="1">
    <source>
        <dbReference type="SAM" id="MobiDB-lite"/>
    </source>
</evidence>
<name>A0A841BCH9_9PSEU</name>
<sequence>MVRTPVETSTTAPSAAITSDGKGVAARTGIAAAQQMATSSVAA</sequence>
<comment type="caution">
    <text evidence="2">The sequence shown here is derived from an EMBL/GenBank/DDBJ whole genome shotgun (WGS) entry which is preliminary data.</text>
</comment>
<reference evidence="2 3" key="1">
    <citation type="submission" date="2020-08" db="EMBL/GenBank/DDBJ databases">
        <title>Sequencing the genomes of 1000 actinobacteria strains.</title>
        <authorList>
            <person name="Klenk H.-P."/>
        </authorList>
    </citation>
    <scope>NUCLEOTIDE SEQUENCE [LARGE SCALE GENOMIC DNA]</scope>
    <source>
        <strain evidence="2 3">DSM 45272</strain>
    </source>
</reference>
<protein>
    <submittedName>
        <fullName evidence="2">Uncharacterized protein</fullName>
    </submittedName>
</protein>
<feature type="region of interest" description="Disordered" evidence="1">
    <location>
        <begin position="1"/>
        <end position="23"/>
    </location>
</feature>
<dbReference type="AlphaFoldDB" id="A0A841BCH9"/>
<proteinExistence type="predicted"/>
<organism evidence="2 3">
    <name type="scientific">Amycolatopsis umgeniensis</name>
    <dbReference type="NCBI Taxonomy" id="336628"/>
    <lineage>
        <taxon>Bacteria</taxon>
        <taxon>Bacillati</taxon>
        <taxon>Actinomycetota</taxon>
        <taxon>Actinomycetes</taxon>
        <taxon>Pseudonocardiales</taxon>
        <taxon>Pseudonocardiaceae</taxon>
        <taxon>Amycolatopsis</taxon>
    </lineage>
</organism>
<accession>A0A841BCH9</accession>